<reference evidence="1 2" key="1">
    <citation type="journal article" date="2011" name="J. Bacteriol.">
        <title>Complete genome sequence of Algoriphagus sp. PR1, bacterial prey of a colony-forming choanoflagellate.</title>
        <authorList>
            <person name="Alegado R.A."/>
            <person name="Ferriera S."/>
            <person name="Nusbaum C."/>
            <person name="Young S.K."/>
            <person name="Zeng Q."/>
            <person name="Imamovic A."/>
            <person name="Fairclough S.R."/>
            <person name="King N."/>
        </authorList>
    </citation>
    <scope>NUCLEOTIDE SEQUENCE [LARGE SCALE GENOMIC DNA]</scope>
    <source>
        <strain evidence="1 2">PR1</strain>
    </source>
</reference>
<dbReference type="RefSeq" id="WP_008198051.1">
    <property type="nucleotide sequence ID" value="NZ_CM001023.1"/>
</dbReference>
<dbReference type="AlphaFoldDB" id="A3HV21"/>
<organism evidence="1 2">
    <name type="scientific">Algoriphagus machipongonensis</name>
    <dbReference type="NCBI Taxonomy" id="388413"/>
    <lineage>
        <taxon>Bacteria</taxon>
        <taxon>Pseudomonadati</taxon>
        <taxon>Bacteroidota</taxon>
        <taxon>Cytophagia</taxon>
        <taxon>Cytophagales</taxon>
        <taxon>Cyclobacteriaceae</taxon>
        <taxon>Algoriphagus</taxon>
    </lineage>
</organism>
<dbReference type="EMBL" id="CM001023">
    <property type="protein sequence ID" value="EAZ81993.1"/>
    <property type="molecule type" value="Genomic_DNA"/>
</dbReference>
<gene>
    <name evidence="1" type="ORF">ALPR1_02090</name>
</gene>
<dbReference type="HOGENOM" id="CLU_755737_0_0_10"/>
<name>A3HV21_9BACT</name>
<evidence type="ECO:0000313" key="2">
    <source>
        <dbReference type="Proteomes" id="UP000003919"/>
    </source>
</evidence>
<dbReference type="OrthoDB" id="9839995at2"/>
<keyword evidence="2" id="KW-1185">Reference proteome</keyword>
<dbReference type="EMBL" id="AAXU02000001">
    <property type="protein sequence ID" value="EAZ81993.1"/>
    <property type="molecule type" value="Genomic_DNA"/>
</dbReference>
<protein>
    <submittedName>
        <fullName evidence="1">Uncharacterized protein</fullName>
    </submittedName>
</protein>
<accession>A3HV21</accession>
<evidence type="ECO:0000313" key="1">
    <source>
        <dbReference type="EMBL" id="EAZ81993.1"/>
    </source>
</evidence>
<proteinExistence type="predicted"/>
<dbReference type="Proteomes" id="UP000003919">
    <property type="component" value="Chromosome"/>
</dbReference>
<sequence length="366" mass="42541">MSKNILFLIFFLSVIQTIKAQELSGTWRMAYQRSIKTFNSLKNPKDKSQTYEAFSLGNAIFEFNNDEVTIHNFINRAKKLKIKNGNQINFQRTNLNLVSTNQDSIVFRINDNIENYITLIPYQPAYSQLRNDDFTKTQWKVTCENNLQNPLIFHFLNSSSLIITHNGKWHGYASFSDWKIRKSGQYSVLQVSNQENLDEYIFYPLAKMGEIILANTSHLKNSKFPTLSEIEIVKTGFPTSEELSEIKSRLTGRWTFKEFSNPGELGPIDSLINLNFSINLMESGTYSLENKIESIVKGRNSDFVQNQDGKWVLSVTGTYFMMLPENSWRQYVLIHELTEDFLTIDLKYDFEDHSNLSTRIIMKRSD</sequence>
<comment type="caution">
    <text evidence="1">The sequence shown here is derived from an EMBL/GenBank/DDBJ whole genome shotgun (WGS) entry which is preliminary data.</text>
</comment>